<organism evidence="8 9">
    <name type="scientific">Leucobacter rhizosphaerae</name>
    <dbReference type="NCBI Taxonomy" id="2932245"/>
    <lineage>
        <taxon>Bacteria</taxon>
        <taxon>Bacillati</taxon>
        <taxon>Actinomycetota</taxon>
        <taxon>Actinomycetes</taxon>
        <taxon>Micrococcales</taxon>
        <taxon>Microbacteriaceae</taxon>
        <taxon>Leucobacter</taxon>
    </lineage>
</organism>
<keyword evidence="3" id="KW-0813">Transport</keyword>
<keyword evidence="5 8" id="KW-0067">ATP-binding</keyword>
<evidence type="ECO:0000313" key="9">
    <source>
        <dbReference type="Proteomes" id="UP000831775"/>
    </source>
</evidence>
<protein>
    <submittedName>
        <fullName evidence="8">ATP-binding cassette domain-containing protein</fullName>
    </submittedName>
</protein>
<dbReference type="PROSITE" id="PS00211">
    <property type="entry name" value="ABC_TRANSPORTER_1"/>
    <property type="match status" value="1"/>
</dbReference>
<keyword evidence="4" id="KW-0547">Nucleotide-binding</keyword>
<feature type="domain" description="ABC transporter" evidence="7">
    <location>
        <begin position="11"/>
        <end position="239"/>
    </location>
</feature>
<gene>
    <name evidence="8" type="ORF">MUN76_02475</name>
</gene>
<dbReference type="InterPro" id="IPR017871">
    <property type="entry name" value="ABC_transporter-like_CS"/>
</dbReference>
<reference evidence="8 9" key="1">
    <citation type="submission" date="2022-04" db="EMBL/GenBank/DDBJ databases">
        <title>Leucobacter sp. isolated from rhizosphere of onion.</title>
        <authorList>
            <person name="Won M."/>
            <person name="Lee C.-M."/>
            <person name="Woen H.-Y."/>
            <person name="Kwon S.-W."/>
        </authorList>
    </citation>
    <scope>NUCLEOTIDE SEQUENCE [LARGE SCALE GENOMIC DNA]</scope>
    <source>
        <strain evidence="8 9">H25R-14</strain>
    </source>
</reference>
<dbReference type="InterPro" id="IPR050763">
    <property type="entry name" value="ABC_transporter_ATP-binding"/>
</dbReference>
<dbReference type="PANTHER" id="PTHR42711">
    <property type="entry name" value="ABC TRANSPORTER ATP-BINDING PROTEIN"/>
    <property type="match status" value="1"/>
</dbReference>
<dbReference type="Proteomes" id="UP000831775">
    <property type="component" value="Chromosome"/>
</dbReference>
<dbReference type="SUPFAM" id="SSF52540">
    <property type="entry name" value="P-loop containing nucleoside triphosphate hydrolases"/>
    <property type="match status" value="1"/>
</dbReference>
<accession>A0ABY4FX40</accession>
<dbReference type="PANTHER" id="PTHR42711:SF5">
    <property type="entry name" value="ABC TRANSPORTER ATP-BINDING PROTEIN NATA"/>
    <property type="match status" value="1"/>
</dbReference>
<dbReference type="SMART" id="SM00382">
    <property type="entry name" value="AAA"/>
    <property type="match status" value="1"/>
</dbReference>
<evidence type="ECO:0000256" key="3">
    <source>
        <dbReference type="ARBA" id="ARBA00022448"/>
    </source>
</evidence>
<evidence type="ECO:0000313" key="8">
    <source>
        <dbReference type="EMBL" id="UOQ60866.1"/>
    </source>
</evidence>
<dbReference type="Pfam" id="PF00005">
    <property type="entry name" value="ABC_tran"/>
    <property type="match status" value="1"/>
</dbReference>
<dbReference type="PROSITE" id="PS50893">
    <property type="entry name" value="ABC_TRANSPORTER_2"/>
    <property type="match status" value="1"/>
</dbReference>
<dbReference type="InterPro" id="IPR027417">
    <property type="entry name" value="P-loop_NTPase"/>
</dbReference>
<dbReference type="EMBL" id="CP095043">
    <property type="protein sequence ID" value="UOQ60866.1"/>
    <property type="molecule type" value="Genomic_DNA"/>
</dbReference>
<dbReference type="InterPro" id="IPR003439">
    <property type="entry name" value="ABC_transporter-like_ATP-bd"/>
</dbReference>
<evidence type="ECO:0000256" key="1">
    <source>
        <dbReference type="ARBA" id="ARBA00004202"/>
    </source>
</evidence>
<proteinExistence type="inferred from homology"/>
<sequence length="260" mass="27812">MRTSPVPGPEIRIQGLTKAFAGTEVLRGVDLDVEAGTIVALLGSNGAGKTTLVRILSTLLSADAGAATVCGHGVADAPQRVRESISLTGQFAAVDEVLTGRENLILVARLRHLSRPAEIADELLARFALTDAGQRRAGTYSGGMRRRLDIAMSLIGSPPVIFLDEPTTGLDPQARNEVWETVRELADGGTTVLLTTQYLEEAEHLADRIAILHEGRIIQHGTLAELRSLLPSATVEVVEKQPSLEEIFLSLVGPKTREES</sequence>
<dbReference type="Gene3D" id="3.40.50.300">
    <property type="entry name" value="P-loop containing nucleotide triphosphate hydrolases"/>
    <property type="match status" value="1"/>
</dbReference>
<keyword evidence="9" id="KW-1185">Reference proteome</keyword>
<evidence type="ECO:0000259" key="7">
    <source>
        <dbReference type="PROSITE" id="PS50893"/>
    </source>
</evidence>
<name>A0ABY4FX40_9MICO</name>
<dbReference type="GO" id="GO:0005524">
    <property type="term" value="F:ATP binding"/>
    <property type="evidence" value="ECO:0007669"/>
    <property type="project" value="UniProtKB-KW"/>
</dbReference>
<evidence type="ECO:0000256" key="5">
    <source>
        <dbReference type="ARBA" id="ARBA00022840"/>
    </source>
</evidence>
<evidence type="ECO:0000256" key="2">
    <source>
        <dbReference type="ARBA" id="ARBA00005417"/>
    </source>
</evidence>
<keyword evidence="6" id="KW-0046">Antibiotic resistance</keyword>
<evidence type="ECO:0000256" key="6">
    <source>
        <dbReference type="ARBA" id="ARBA00023251"/>
    </source>
</evidence>
<comment type="similarity">
    <text evidence="2">Belongs to the ABC transporter superfamily.</text>
</comment>
<dbReference type="InterPro" id="IPR003593">
    <property type="entry name" value="AAA+_ATPase"/>
</dbReference>
<comment type="subcellular location">
    <subcellularLocation>
        <location evidence="1">Cell membrane</location>
        <topology evidence="1">Peripheral membrane protein</topology>
    </subcellularLocation>
</comment>
<dbReference type="RefSeq" id="WP_244686841.1">
    <property type="nucleotide sequence ID" value="NZ_CP095043.1"/>
</dbReference>
<evidence type="ECO:0000256" key="4">
    <source>
        <dbReference type="ARBA" id="ARBA00022741"/>
    </source>
</evidence>